<dbReference type="Pfam" id="PF00076">
    <property type="entry name" value="RRM_1"/>
    <property type="match status" value="4"/>
</dbReference>
<evidence type="ECO:0000256" key="10">
    <source>
        <dbReference type="SAM" id="Coils"/>
    </source>
</evidence>
<comment type="similarity">
    <text evidence="2">Belongs to the RRM MRD1 family.</text>
</comment>
<keyword evidence="6 9" id="KW-0694">RNA-binding</keyword>
<dbReference type="InterPro" id="IPR050441">
    <property type="entry name" value="RBM"/>
</dbReference>
<feature type="domain" description="RRM" evidence="12">
    <location>
        <begin position="301"/>
        <end position="379"/>
    </location>
</feature>
<comment type="subcellular location">
    <subcellularLocation>
        <location evidence="1">Nucleus</location>
    </subcellularLocation>
</comment>
<feature type="domain" description="RRM" evidence="12">
    <location>
        <begin position="603"/>
        <end position="686"/>
    </location>
</feature>
<keyword evidence="14" id="KW-1185">Reference proteome</keyword>
<dbReference type="PROSITE" id="PS50102">
    <property type="entry name" value="RRM"/>
    <property type="match status" value="4"/>
</dbReference>
<dbReference type="InterPro" id="IPR034482">
    <property type="entry name" value="Mrd1_RRM3"/>
</dbReference>
<keyword evidence="7" id="KW-0539">Nucleus</keyword>
<feature type="domain" description="RRM" evidence="12">
    <location>
        <begin position="2"/>
        <end position="79"/>
    </location>
</feature>
<proteinExistence type="inferred from homology"/>
<dbReference type="HOGENOM" id="CLU_008479_0_0_1"/>
<feature type="domain" description="RRM" evidence="12">
    <location>
        <begin position="701"/>
        <end position="778"/>
    </location>
</feature>
<evidence type="ECO:0000256" key="2">
    <source>
        <dbReference type="ARBA" id="ARBA00008033"/>
    </source>
</evidence>
<dbReference type="GO" id="GO:0032040">
    <property type="term" value="C:small-subunit processome"/>
    <property type="evidence" value="ECO:0007669"/>
    <property type="project" value="EnsemblFungi"/>
</dbReference>
<dbReference type="AlphaFoldDB" id="W6MPA1"/>
<dbReference type="PANTHER" id="PTHR48034">
    <property type="entry name" value="TRANSFORMER-2 SEX-DETERMINING PROTEIN-RELATED"/>
    <property type="match status" value="1"/>
</dbReference>
<evidence type="ECO:0000256" key="4">
    <source>
        <dbReference type="ARBA" id="ARBA00022552"/>
    </source>
</evidence>
<name>W6MPA1_9ASCO</name>
<dbReference type="Proteomes" id="UP000019384">
    <property type="component" value="Unassembled WGS sequence"/>
</dbReference>
<dbReference type="Gene3D" id="3.30.70.330">
    <property type="match status" value="5"/>
</dbReference>
<dbReference type="FunFam" id="3.30.70.330:FF:000459">
    <property type="entry name" value="Multiple RNA-binding domain-containing protein 1"/>
    <property type="match status" value="1"/>
</dbReference>
<accession>W6MPA1</accession>
<dbReference type="FunFam" id="3.30.70.330:FF:000247">
    <property type="entry name" value="Multiple RNA-binding domain-containing protein 1"/>
    <property type="match status" value="1"/>
</dbReference>
<organism evidence="13 14">
    <name type="scientific">Kuraishia capsulata CBS 1993</name>
    <dbReference type="NCBI Taxonomy" id="1382522"/>
    <lineage>
        <taxon>Eukaryota</taxon>
        <taxon>Fungi</taxon>
        <taxon>Dikarya</taxon>
        <taxon>Ascomycota</taxon>
        <taxon>Saccharomycotina</taxon>
        <taxon>Pichiomycetes</taxon>
        <taxon>Pichiales</taxon>
        <taxon>Pichiaceae</taxon>
        <taxon>Kuraishia</taxon>
    </lineage>
</organism>
<feature type="compositionally biased region" description="Basic and acidic residues" evidence="11">
    <location>
        <begin position="250"/>
        <end position="268"/>
    </location>
</feature>
<evidence type="ECO:0000256" key="1">
    <source>
        <dbReference type="ARBA" id="ARBA00004123"/>
    </source>
</evidence>
<dbReference type="GO" id="GO:0000480">
    <property type="term" value="P:endonucleolytic cleavage in 5'-ETS of tricistronic rRNA transcript (SSU-rRNA, 5.8S rRNA, LSU-rRNA)"/>
    <property type="evidence" value="ECO:0007669"/>
    <property type="project" value="EnsemblFungi"/>
</dbReference>
<sequence length="828" mass="93462">MSRIIVKGLPVYAAEDRIREHFGKQGEVTDVKLMKKRNGESRKFAFVGYKTFEDAEKAVRYFNRAFMDTARLDVQLAKSFADPDVPLSWKDKKRAADERANRDEERLQLLEAQKNSKRQRINPIAAVDSKIAQDFKLQEFMEAVKPSAQQQTYAANVAASNAANPSSVELEKVLEAKAAPVITAREEESDDEYETFNKKEDDETEQVDIDEPMVSLSAFSAPEENEDAAEIESTEGMTDLDWLKSRRTRMKEQNDETHEEKELKEKTEVKSDVVAQEIEPVQKEHIETESEKTERIIYETGRLFLRNISYSSSEDDFRDLFSPYGALEEVHIAIDTRTNTNKGFAYIKFENPRAALKAFHELDKQIFQGRLLHILPGKAKKDHRLDEFDLKNLPLKKQRELKKKADASKAQFSWNSLYMSQDAILDSVAQKMGIAKSDIIDAQDSNSAVKQALAEAHVIGDVRKYFETKGVDLTSFDRKEKDDKIILVKNFPFGTTIQEITEMFAEHGQLKRTLMPPAGTIAIVEYLDAPSGRSAFSKLAFRRFKKSILYLEKGPKNLFTSEATADDVVELLKEDEKAPATLSSTDILETAEKDDDQIDGPTVSVFVKGLNFATTQADLADFFKALPGFVVAVIKTKPDPKDSKKVQSMGFGFVEFRTKQQAEAAISTKSGTSLDGYNLQLKLSHRQAGQASSVEKSKKSAKIIVKNLPFEATRKDVFELFSAFGQLKSVRVPKKFDKSARGFAFVEFVLSKEAESAMDQLQGVHLLGRRLVMQYAELESVDVESEIEKMTKKAKKQAATRQLAALQSSSKQKMDLEEDDGKFSLDRE</sequence>
<dbReference type="SMART" id="SM00361">
    <property type="entry name" value="RRM_1"/>
    <property type="match status" value="3"/>
</dbReference>
<dbReference type="InterPro" id="IPR012677">
    <property type="entry name" value="Nucleotide-bd_a/b_plait_sf"/>
</dbReference>
<dbReference type="GO" id="GO:0030686">
    <property type="term" value="C:90S preribosome"/>
    <property type="evidence" value="ECO:0007669"/>
    <property type="project" value="EnsemblFungi"/>
</dbReference>
<evidence type="ECO:0000256" key="7">
    <source>
        <dbReference type="ARBA" id="ARBA00023242"/>
    </source>
</evidence>
<evidence type="ECO:0000256" key="3">
    <source>
        <dbReference type="ARBA" id="ARBA00013428"/>
    </source>
</evidence>
<dbReference type="STRING" id="1382522.W6MPA1"/>
<keyword evidence="4" id="KW-0698">rRNA processing</keyword>
<dbReference type="GO" id="GO:0034462">
    <property type="term" value="P:small-subunit processome assembly"/>
    <property type="evidence" value="ECO:0007669"/>
    <property type="project" value="EnsemblFungi"/>
</dbReference>
<feature type="region of interest" description="Disordered" evidence="11">
    <location>
        <begin position="185"/>
        <end position="205"/>
    </location>
</feature>
<gene>
    <name evidence="13" type="ORF">KUCA_T00004477001</name>
</gene>
<dbReference type="SMART" id="SM00360">
    <property type="entry name" value="RRM"/>
    <property type="match status" value="5"/>
</dbReference>
<dbReference type="CDD" id="cd12565">
    <property type="entry name" value="RRM1_MRD1"/>
    <property type="match status" value="1"/>
</dbReference>
<evidence type="ECO:0000256" key="6">
    <source>
        <dbReference type="ARBA" id="ARBA00022884"/>
    </source>
</evidence>
<dbReference type="GO" id="GO:0042134">
    <property type="term" value="F:rRNA primary transcript binding"/>
    <property type="evidence" value="ECO:0007669"/>
    <property type="project" value="EnsemblFungi"/>
</dbReference>
<reference evidence="13" key="1">
    <citation type="submission" date="2013-12" db="EMBL/GenBank/DDBJ databases">
        <authorList>
            <person name="Genoscope - CEA"/>
        </authorList>
    </citation>
    <scope>NUCLEOTIDE SEQUENCE</scope>
    <source>
        <strain evidence="13">CBS 1993</strain>
    </source>
</reference>
<evidence type="ECO:0000256" key="9">
    <source>
        <dbReference type="PROSITE-ProRule" id="PRU00176"/>
    </source>
</evidence>
<evidence type="ECO:0000313" key="13">
    <source>
        <dbReference type="EMBL" id="CDK28494.1"/>
    </source>
</evidence>
<dbReference type="EMBL" id="HG793129">
    <property type="protein sequence ID" value="CDK28494.1"/>
    <property type="molecule type" value="Genomic_DNA"/>
</dbReference>
<dbReference type="CDD" id="cd12568">
    <property type="entry name" value="RRM3_MRD1"/>
    <property type="match status" value="1"/>
</dbReference>
<dbReference type="GeneID" id="34521872"/>
<evidence type="ECO:0000256" key="5">
    <source>
        <dbReference type="ARBA" id="ARBA00022737"/>
    </source>
</evidence>
<dbReference type="InterPro" id="IPR000504">
    <property type="entry name" value="RRM_dom"/>
</dbReference>
<protein>
    <recommendedName>
        <fullName evidence="3">Multiple RNA-binding domain-containing protein 1</fullName>
    </recommendedName>
</protein>
<feature type="region of interest" description="Disordered" evidence="11">
    <location>
        <begin position="249"/>
        <end position="268"/>
    </location>
</feature>
<dbReference type="OrthoDB" id="439639at2759"/>
<feature type="coiled-coil region" evidence="10">
    <location>
        <begin position="93"/>
        <end position="120"/>
    </location>
</feature>
<dbReference type="InterPro" id="IPR035979">
    <property type="entry name" value="RBD_domain_sf"/>
</dbReference>
<keyword evidence="5" id="KW-0677">Repeat</keyword>
<evidence type="ECO:0000256" key="11">
    <source>
        <dbReference type="SAM" id="MobiDB-lite"/>
    </source>
</evidence>
<dbReference type="GO" id="GO:0000472">
    <property type="term" value="P:endonucleolytic cleavage to generate mature 5'-end of SSU-rRNA from (SSU-rRNA, 5.8S rRNA, LSU-rRNA)"/>
    <property type="evidence" value="ECO:0007669"/>
    <property type="project" value="EnsemblFungi"/>
</dbReference>
<dbReference type="SUPFAM" id="SSF54928">
    <property type="entry name" value="RNA-binding domain, RBD"/>
    <property type="match status" value="3"/>
</dbReference>
<dbReference type="RefSeq" id="XP_022460484.1">
    <property type="nucleotide sequence ID" value="XM_022601215.1"/>
</dbReference>
<evidence type="ECO:0000256" key="8">
    <source>
        <dbReference type="ARBA" id="ARBA00023274"/>
    </source>
</evidence>
<evidence type="ECO:0000259" key="12">
    <source>
        <dbReference type="PROSITE" id="PS50102"/>
    </source>
</evidence>
<keyword evidence="8" id="KW-0687">Ribonucleoprotein</keyword>
<dbReference type="InterPro" id="IPR003954">
    <property type="entry name" value="RRM_euk-type"/>
</dbReference>
<reference evidence="13" key="2">
    <citation type="submission" date="2014-02" db="EMBL/GenBank/DDBJ databases">
        <title>Complete DNA sequence of /Kuraishia capsulata/ illustrates novel genomic features among budding yeasts (/Saccharomycotina/).</title>
        <authorList>
            <person name="Morales L."/>
            <person name="Noel B."/>
            <person name="Porcel B."/>
            <person name="Marcet-Houben M."/>
            <person name="Hullo M-F."/>
            <person name="Sacerdot C."/>
            <person name="Tekaia F."/>
            <person name="Leh-Louis V."/>
            <person name="Despons L."/>
            <person name="Khanna V."/>
            <person name="Aury J-M."/>
            <person name="Barbe V."/>
            <person name="Couloux A."/>
            <person name="Labadie K."/>
            <person name="Pelletier E."/>
            <person name="Souciet J-L."/>
            <person name="Boekhout T."/>
            <person name="Gabaldon T."/>
            <person name="Wincker P."/>
            <person name="Dujon B."/>
        </authorList>
    </citation>
    <scope>NUCLEOTIDE SEQUENCE</scope>
    <source>
        <strain evidence="13">CBS 1993</strain>
    </source>
</reference>
<feature type="region of interest" description="Disordered" evidence="11">
    <location>
        <begin position="801"/>
        <end position="828"/>
    </location>
</feature>
<dbReference type="GO" id="GO:0000447">
    <property type="term" value="P:endonucleolytic cleavage in ITS1 to separate SSU-rRNA from 5.8S rRNA and LSU-rRNA from tricistronic rRNA transcript (SSU-rRNA, 5.8S rRNA, LSU-rRNA)"/>
    <property type="evidence" value="ECO:0007669"/>
    <property type="project" value="EnsemblFungi"/>
</dbReference>
<keyword evidence="10" id="KW-0175">Coiled coil</keyword>
<evidence type="ECO:0000313" key="14">
    <source>
        <dbReference type="Proteomes" id="UP000019384"/>
    </source>
</evidence>